<organism evidence="4">
    <name type="scientific">Solanum chilense</name>
    <name type="common">Tomato</name>
    <name type="synonym">Lycopersicon chilense</name>
    <dbReference type="NCBI Taxonomy" id="4083"/>
    <lineage>
        <taxon>Eukaryota</taxon>
        <taxon>Viridiplantae</taxon>
        <taxon>Streptophyta</taxon>
        <taxon>Embryophyta</taxon>
        <taxon>Tracheophyta</taxon>
        <taxon>Spermatophyta</taxon>
        <taxon>Magnoliopsida</taxon>
        <taxon>eudicotyledons</taxon>
        <taxon>Gunneridae</taxon>
        <taxon>Pentapetalae</taxon>
        <taxon>asterids</taxon>
        <taxon>lamiids</taxon>
        <taxon>Solanales</taxon>
        <taxon>Solanaceae</taxon>
        <taxon>Solanoideae</taxon>
        <taxon>Solaneae</taxon>
        <taxon>Solanum</taxon>
        <taxon>Solanum subgen. Lycopersicon</taxon>
    </lineage>
</organism>
<dbReference type="Pfam" id="PF13041">
    <property type="entry name" value="PPR_2"/>
    <property type="match status" value="3"/>
</dbReference>
<evidence type="ECO:0000313" key="4">
    <source>
        <dbReference type="EMBL" id="TMX01059.1"/>
    </source>
</evidence>
<feature type="repeat" description="PPR" evidence="3">
    <location>
        <begin position="393"/>
        <end position="427"/>
    </location>
</feature>
<keyword evidence="2" id="KW-0677">Repeat</keyword>
<comment type="caution">
    <text evidence="4">The sequence shown here is derived from an EMBL/GenBank/DDBJ whole genome shotgun (WGS) entry which is preliminary data.</text>
</comment>
<dbReference type="PROSITE" id="PS51375">
    <property type="entry name" value="PPR"/>
    <property type="match status" value="7"/>
</dbReference>
<name>A0A6N2C3Z6_SOLCI</name>
<gene>
    <name evidence="4" type="ORF">EJD97_025309</name>
</gene>
<dbReference type="Pfam" id="PF01535">
    <property type="entry name" value="PPR"/>
    <property type="match status" value="1"/>
</dbReference>
<evidence type="ECO:0000256" key="1">
    <source>
        <dbReference type="ARBA" id="ARBA00007626"/>
    </source>
</evidence>
<dbReference type="NCBIfam" id="TIGR00756">
    <property type="entry name" value="PPR"/>
    <property type="match status" value="7"/>
</dbReference>
<comment type="similarity">
    <text evidence="1">Belongs to the PPR family. P subfamily.</text>
</comment>
<dbReference type="PANTHER" id="PTHR47933:SF59">
    <property type="entry name" value="SAP DOMAIN-CONTAINING PROTEIN"/>
    <property type="match status" value="1"/>
</dbReference>
<dbReference type="EMBL" id="RXGB01000949">
    <property type="protein sequence ID" value="TMX01059.1"/>
    <property type="molecule type" value="Genomic_DNA"/>
</dbReference>
<dbReference type="Gene3D" id="1.25.40.10">
    <property type="entry name" value="Tetratricopeptide repeat domain"/>
    <property type="match status" value="5"/>
</dbReference>
<dbReference type="GO" id="GO:0003729">
    <property type="term" value="F:mRNA binding"/>
    <property type="evidence" value="ECO:0007669"/>
    <property type="project" value="TreeGrafter"/>
</dbReference>
<feature type="repeat" description="PPR" evidence="3">
    <location>
        <begin position="533"/>
        <end position="567"/>
    </location>
</feature>
<evidence type="ECO:0008006" key="5">
    <source>
        <dbReference type="Google" id="ProtNLM"/>
    </source>
</evidence>
<dbReference type="PANTHER" id="PTHR47933">
    <property type="entry name" value="PENTATRICOPEPTIDE REPEAT-CONTAINING PROTEIN 1, MITOCHONDRIAL"/>
    <property type="match status" value="1"/>
</dbReference>
<sequence>MWRIFHGRITRCIEQATFHRHYFNSHLPQNNLILVQELTEILKNKKWKSLIKLASLKNKLNPYVVRSVLHQDQLSNHLERLLSFFQWSKHKVGIESDLEIHSFLAARLCSNNLYSPANSVLENVIRFGLPPLEVLKSIDNCRKKFDESRKFDHVVFGLLMDKYREKGYLFEAASVVFAHCNDLDCIPSLLYCNRLLTDLLKDGNFRLFWRVCDAMREANVTFNALTYTSMADAHFREGNVSDAKEVLAEMEEKGLCSSNFTYKFLMKGLFRAGYVDEAIEVKKSMFAKSLVPNRYFYATFIDGLCAANRFREAIMVLAEMSEMGVKPDAKVYEALLDCYLRHDDVDEAFKIKDAKGITLALCNTLLRVLCKCGKMEKANELVDEMTRKGIKPGSTTYALLIEGHCQWGNVATALELLEEMKKKNLASVESTYCMITDCLCRNKDPNTAMSSLPNLIMKKGKRNAHTWRTLLMNYPGKGHLLKLRGVVEAMHKHGIVPATSHYNILIKGLCETRKMKAAQSCLVEMVDKGLNPDQGTYEPFIIGYCRKGQLQNAERYLLQMLHHGFKPTEEVYSALISANCKSG</sequence>
<proteinExistence type="inferred from homology"/>
<feature type="repeat" description="PPR" evidence="3">
    <location>
        <begin position="223"/>
        <end position="257"/>
    </location>
</feature>
<evidence type="ECO:0000256" key="2">
    <source>
        <dbReference type="ARBA" id="ARBA00022737"/>
    </source>
</evidence>
<feature type="repeat" description="PPR" evidence="3">
    <location>
        <begin position="258"/>
        <end position="292"/>
    </location>
</feature>
<dbReference type="AlphaFoldDB" id="A0A6N2C3Z6"/>
<feature type="repeat" description="PPR" evidence="3">
    <location>
        <begin position="498"/>
        <end position="532"/>
    </location>
</feature>
<evidence type="ECO:0000256" key="3">
    <source>
        <dbReference type="PROSITE-ProRule" id="PRU00708"/>
    </source>
</evidence>
<dbReference type="Pfam" id="PF13812">
    <property type="entry name" value="PPR_3"/>
    <property type="match status" value="1"/>
</dbReference>
<dbReference type="InterPro" id="IPR051240">
    <property type="entry name" value="Mito_RNA-Proc/Resp"/>
</dbReference>
<feature type="repeat" description="PPR" evidence="3">
    <location>
        <begin position="293"/>
        <end position="327"/>
    </location>
</feature>
<dbReference type="InterPro" id="IPR011990">
    <property type="entry name" value="TPR-like_helical_dom_sf"/>
</dbReference>
<protein>
    <recommendedName>
        <fullName evidence="5">Pentacotripeptide-repeat region of PRORP domain-containing protein</fullName>
    </recommendedName>
</protein>
<dbReference type="InterPro" id="IPR002885">
    <property type="entry name" value="PPR_rpt"/>
</dbReference>
<accession>A0A6N2C3Z6</accession>
<reference evidence="4" key="1">
    <citation type="submission" date="2019-05" db="EMBL/GenBank/DDBJ databases">
        <title>The de novo reference genome and transcriptome assemblies of the wild tomato species Solanum chilense.</title>
        <authorList>
            <person name="Stam R."/>
            <person name="Nosenko T."/>
            <person name="Hoerger A.C."/>
            <person name="Stephan W."/>
            <person name="Seidel M.A."/>
            <person name="Kuhn J.M.M."/>
            <person name="Haberer G."/>
            <person name="Tellier A."/>
        </authorList>
    </citation>
    <scope>NUCLEOTIDE SEQUENCE</scope>
    <source>
        <tissue evidence="4">Mature leaves</tissue>
    </source>
</reference>
<feature type="repeat" description="PPR" evidence="3">
    <location>
        <begin position="358"/>
        <end position="392"/>
    </location>
</feature>